<accession>A0A8T0TIK1</accession>
<dbReference type="EMBL" id="CM029043">
    <property type="protein sequence ID" value="KAG2610057.1"/>
    <property type="molecule type" value="Genomic_DNA"/>
</dbReference>
<evidence type="ECO:0000313" key="2">
    <source>
        <dbReference type="Proteomes" id="UP000823388"/>
    </source>
</evidence>
<sequence>MQEDNADYCRVATTPERTMPSLFPMWCYIHPLCSRPYPRNRGGHKIIVLIASSDGDTAKASKRHEKAAKYIEHDSSFSKNLN</sequence>
<organism evidence="1 2">
    <name type="scientific">Panicum virgatum</name>
    <name type="common">Blackwell switchgrass</name>
    <dbReference type="NCBI Taxonomy" id="38727"/>
    <lineage>
        <taxon>Eukaryota</taxon>
        <taxon>Viridiplantae</taxon>
        <taxon>Streptophyta</taxon>
        <taxon>Embryophyta</taxon>
        <taxon>Tracheophyta</taxon>
        <taxon>Spermatophyta</taxon>
        <taxon>Magnoliopsida</taxon>
        <taxon>Liliopsida</taxon>
        <taxon>Poales</taxon>
        <taxon>Poaceae</taxon>
        <taxon>PACMAD clade</taxon>
        <taxon>Panicoideae</taxon>
        <taxon>Panicodae</taxon>
        <taxon>Paniceae</taxon>
        <taxon>Panicinae</taxon>
        <taxon>Panicum</taxon>
        <taxon>Panicum sect. Hiantes</taxon>
    </lineage>
</organism>
<dbReference type="Proteomes" id="UP000823388">
    <property type="component" value="Chromosome 4K"/>
</dbReference>
<proteinExistence type="predicted"/>
<evidence type="ECO:0000313" key="1">
    <source>
        <dbReference type="EMBL" id="KAG2610057.1"/>
    </source>
</evidence>
<name>A0A8T0TIK1_PANVG</name>
<dbReference type="AlphaFoldDB" id="A0A8T0TIK1"/>
<protein>
    <submittedName>
        <fullName evidence="1">Uncharacterized protein</fullName>
    </submittedName>
</protein>
<comment type="caution">
    <text evidence="1">The sequence shown here is derived from an EMBL/GenBank/DDBJ whole genome shotgun (WGS) entry which is preliminary data.</text>
</comment>
<gene>
    <name evidence="1" type="ORF">PVAP13_4KG092800</name>
</gene>
<keyword evidence="2" id="KW-1185">Reference proteome</keyword>
<reference evidence="1" key="1">
    <citation type="submission" date="2020-05" db="EMBL/GenBank/DDBJ databases">
        <title>WGS assembly of Panicum virgatum.</title>
        <authorList>
            <person name="Lovell J.T."/>
            <person name="Jenkins J."/>
            <person name="Shu S."/>
            <person name="Juenger T.E."/>
            <person name="Schmutz J."/>
        </authorList>
    </citation>
    <scope>NUCLEOTIDE SEQUENCE</scope>
    <source>
        <strain evidence="1">AP13</strain>
    </source>
</reference>